<organism evidence="3">
    <name type="scientific">freshwater metagenome</name>
    <dbReference type="NCBI Taxonomy" id="449393"/>
    <lineage>
        <taxon>unclassified sequences</taxon>
        <taxon>metagenomes</taxon>
        <taxon>ecological metagenomes</taxon>
    </lineage>
</organism>
<dbReference type="AlphaFoldDB" id="A0A6J7JSI4"/>
<accession>A0A6J7JSI4</accession>
<sequence length="123" mass="13072">MSRFSRKGSITPTKQVKLKLVQIEFWSAIRMGFMVNLALGVAVIVGFVAFWFILSSSSVNNLLSQVGVGEGGSLISLPQMVSYGFIVAIINIVAGTLLSGVLALVYNLIARFTGGLAVGFTNN</sequence>
<dbReference type="Pfam" id="PF12089">
    <property type="entry name" value="DUF3566"/>
    <property type="match status" value="1"/>
</dbReference>
<feature type="transmembrane region" description="Helical" evidence="1">
    <location>
        <begin position="33"/>
        <end position="54"/>
    </location>
</feature>
<dbReference type="EMBL" id="CAFBNO010000002">
    <property type="protein sequence ID" value="CAB4946326.1"/>
    <property type="molecule type" value="Genomic_DNA"/>
</dbReference>
<reference evidence="3" key="1">
    <citation type="submission" date="2020-05" db="EMBL/GenBank/DDBJ databases">
        <authorList>
            <person name="Chiriac C."/>
            <person name="Salcher M."/>
            <person name="Ghai R."/>
            <person name="Kavagutti S V."/>
        </authorList>
    </citation>
    <scope>NUCLEOTIDE SEQUENCE</scope>
</reference>
<protein>
    <submittedName>
        <fullName evidence="3">Unannotated protein</fullName>
    </submittedName>
</protein>
<keyword evidence="1" id="KW-0472">Membrane</keyword>
<gene>
    <name evidence="3" type="ORF">UFOPK3837_00141</name>
</gene>
<proteinExistence type="predicted"/>
<evidence type="ECO:0000313" key="3">
    <source>
        <dbReference type="EMBL" id="CAB4946326.1"/>
    </source>
</evidence>
<keyword evidence="1" id="KW-1133">Transmembrane helix</keyword>
<name>A0A6J7JSI4_9ZZZZ</name>
<evidence type="ECO:0000256" key="1">
    <source>
        <dbReference type="SAM" id="Phobius"/>
    </source>
</evidence>
<feature type="domain" description="DUF3566" evidence="2">
    <location>
        <begin position="14"/>
        <end position="121"/>
    </location>
</feature>
<feature type="transmembrane region" description="Helical" evidence="1">
    <location>
        <begin position="83"/>
        <end position="106"/>
    </location>
</feature>
<dbReference type="InterPro" id="IPR021949">
    <property type="entry name" value="DUF3566_TM"/>
</dbReference>
<keyword evidence="1" id="KW-0812">Transmembrane</keyword>
<evidence type="ECO:0000259" key="2">
    <source>
        <dbReference type="Pfam" id="PF12089"/>
    </source>
</evidence>